<evidence type="ECO:0000256" key="1">
    <source>
        <dbReference type="ARBA" id="ARBA00023015"/>
    </source>
</evidence>
<comment type="caution">
    <text evidence="4">The sequence shown here is derived from an EMBL/GenBank/DDBJ whole genome shotgun (WGS) entry which is preliminary data.</text>
</comment>
<dbReference type="InterPro" id="IPR036271">
    <property type="entry name" value="Tet_transcr_reg_TetR-rel_C_sf"/>
</dbReference>
<sequence length="193" mass="20939">MSPRVGLDTDTIVKAAIVMADSEGIDAVTIASLAKHLNIRPPSLYNHISGLEEVKKEVGIYGLEQLYERIAAAAANKSGDDAIKAISLAYVSYVRSHPGLYDATVQVPDLRDPDVQKVGEKIVNLVVQSFANYHLSKEDAIHAVRGLRSILHGFSALEQSNGFGLPLNVDLSLNFIIDTFLKGIHTMEGKSEK</sequence>
<dbReference type="SUPFAM" id="SSF46689">
    <property type="entry name" value="Homeodomain-like"/>
    <property type="match status" value="1"/>
</dbReference>
<name>A0ABT5VJT7_9BACI</name>
<reference evidence="4" key="1">
    <citation type="submission" date="2024-05" db="EMBL/GenBank/DDBJ databases">
        <title>Alkalihalobacillus sp. strain MEB203 novel alkaliphilic bacterium from Lonar Lake, India.</title>
        <authorList>
            <person name="Joshi A."/>
            <person name="Thite S."/>
            <person name="Mengade P."/>
        </authorList>
    </citation>
    <scope>NUCLEOTIDE SEQUENCE</scope>
    <source>
        <strain evidence="4">MEB 203</strain>
    </source>
</reference>
<organism evidence="4 5">
    <name type="scientific">Alkalihalobacterium chitinilyticum</name>
    <dbReference type="NCBI Taxonomy" id="2980103"/>
    <lineage>
        <taxon>Bacteria</taxon>
        <taxon>Bacillati</taxon>
        <taxon>Bacillota</taxon>
        <taxon>Bacilli</taxon>
        <taxon>Bacillales</taxon>
        <taxon>Bacillaceae</taxon>
        <taxon>Alkalihalobacterium</taxon>
    </lineage>
</organism>
<accession>A0ABT5VJT7</accession>
<evidence type="ECO:0000313" key="4">
    <source>
        <dbReference type="EMBL" id="MDE5415713.1"/>
    </source>
</evidence>
<keyword evidence="1" id="KW-0805">Transcription regulation</keyword>
<dbReference type="EMBL" id="JAOTPO010000019">
    <property type="protein sequence ID" value="MDE5415713.1"/>
    <property type="molecule type" value="Genomic_DNA"/>
</dbReference>
<protein>
    <submittedName>
        <fullName evidence="4">TetR/AcrR family transcriptional regulator</fullName>
    </submittedName>
</protein>
<gene>
    <name evidence="4" type="ORF">N7Z68_20400</name>
</gene>
<dbReference type="Proteomes" id="UP001148125">
    <property type="component" value="Unassembled WGS sequence"/>
</dbReference>
<proteinExistence type="predicted"/>
<dbReference type="InterPro" id="IPR009057">
    <property type="entry name" value="Homeodomain-like_sf"/>
</dbReference>
<evidence type="ECO:0000313" key="5">
    <source>
        <dbReference type="Proteomes" id="UP001148125"/>
    </source>
</evidence>
<dbReference type="RefSeq" id="WP_275120314.1">
    <property type="nucleotide sequence ID" value="NZ_JAOTPO010000019.1"/>
</dbReference>
<evidence type="ECO:0000256" key="2">
    <source>
        <dbReference type="ARBA" id="ARBA00023163"/>
    </source>
</evidence>
<dbReference type="SUPFAM" id="SSF48498">
    <property type="entry name" value="Tetracyclin repressor-like, C-terminal domain"/>
    <property type="match status" value="1"/>
</dbReference>
<dbReference type="InterPro" id="IPR025996">
    <property type="entry name" value="MT1864/Rv1816-like_C"/>
</dbReference>
<dbReference type="Gene3D" id="1.10.10.60">
    <property type="entry name" value="Homeodomain-like"/>
    <property type="match status" value="1"/>
</dbReference>
<dbReference type="Pfam" id="PF13305">
    <property type="entry name" value="TetR_C_33"/>
    <property type="match status" value="1"/>
</dbReference>
<evidence type="ECO:0000259" key="3">
    <source>
        <dbReference type="Pfam" id="PF13305"/>
    </source>
</evidence>
<keyword evidence="2" id="KW-0804">Transcription</keyword>
<feature type="domain" description="HTH-type transcriptional regulator MT1864/Rv1816-like C-terminal" evidence="3">
    <location>
        <begin position="84"/>
        <end position="180"/>
    </location>
</feature>
<dbReference type="Gene3D" id="1.10.357.10">
    <property type="entry name" value="Tetracycline Repressor, domain 2"/>
    <property type="match status" value="1"/>
</dbReference>
<keyword evidence="5" id="KW-1185">Reference proteome</keyword>